<gene>
    <name evidence="2" type="ORF">EV662_104168</name>
</gene>
<dbReference type="Pfam" id="PF04101">
    <property type="entry name" value="Glyco_tran_28_C"/>
    <property type="match status" value="1"/>
</dbReference>
<sequence>MILVEAASRSQRAYDAQLIFAAQLAARGHHVAIDAAGLPADLDRGRTYEAAPFLVDPEDLAVTALILLGADEIEDRVLAALRDRALGPEVPVLATGRFADHQAYLGARGKIAYALGREPRVIDLGESQPRPLIARAITPLVAARAPRPRPLGRVPMLTVALGGSALDAPGALARLAQMAGRATFGFQLIANAGQKDLIKASRYHDLPVVTFTELSPVTLAAGTDVFAVYGQGVPGERMAALATCLMAAGGVVIDCTEDRAFLSQGAPVLRGPEDPAALEPYLTDAVFVNLAQIGAQMAASPWVAAADIARLETAAGLAPPPAAPMLAPAAPTRPRRTLFLPTNGVGLGHAQRCTVIADALPEGETAAFAAFPSCVPMIQRRGYDCLPLVQKSEAHPEPYANDVLTYLRLGRTLAPGDRLVFDGGYVFDSIFRTVLERDLPAVWIRRGLWPQGSSSDIALDRERIFARVIVPTEAFPELNDAYGVGPRIHPVGPVLRMGQRADADRAGLRERLADRFARPFDRLVISMLGGGVASDRTAQLQAIAGMLAPRPDVLHLVVVWPGANVPSGLYAWPNTRVVQTFEALSLCLAADLVISAAGYNSVHEILYHRIPAVLIPQSAPYLDDQTRRAQALAERGLAEMIEEADLMRLDRVLADCLDGGAAERFRTALAAVDLPAPGAGQAARLIAETGGDA</sequence>
<dbReference type="RefSeq" id="WP_132461756.1">
    <property type="nucleotide sequence ID" value="NZ_SLXP01000004.1"/>
</dbReference>
<dbReference type="EMBL" id="SLXP01000004">
    <property type="protein sequence ID" value="TCP41824.1"/>
    <property type="molecule type" value="Genomic_DNA"/>
</dbReference>
<accession>A0A4R2Q260</accession>
<comment type="caution">
    <text evidence="2">The sequence shown here is derived from an EMBL/GenBank/DDBJ whole genome shotgun (WGS) entry which is preliminary data.</text>
</comment>
<reference evidence="2 3" key="1">
    <citation type="submission" date="2019-03" db="EMBL/GenBank/DDBJ databases">
        <title>Genomic Encyclopedia of Type Strains, Phase IV (KMG-IV): sequencing the most valuable type-strain genomes for metagenomic binning, comparative biology and taxonomic classification.</title>
        <authorList>
            <person name="Goeker M."/>
        </authorList>
    </citation>
    <scope>NUCLEOTIDE SEQUENCE [LARGE SCALE GENOMIC DNA]</scope>
    <source>
        <strain evidence="2 3">DSM 18063</strain>
    </source>
</reference>
<evidence type="ECO:0000259" key="1">
    <source>
        <dbReference type="Pfam" id="PF04101"/>
    </source>
</evidence>
<dbReference type="OrthoDB" id="8549922at2"/>
<proteinExistence type="predicted"/>
<keyword evidence="2" id="KW-0808">Transferase</keyword>
<organism evidence="2 3">
    <name type="scientific">Rhodovulum marinum</name>
    <dbReference type="NCBI Taxonomy" id="320662"/>
    <lineage>
        <taxon>Bacteria</taxon>
        <taxon>Pseudomonadati</taxon>
        <taxon>Pseudomonadota</taxon>
        <taxon>Alphaproteobacteria</taxon>
        <taxon>Rhodobacterales</taxon>
        <taxon>Paracoccaceae</taxon>
        <taxon>Rhodovulum</taxon>
    </lineage>
</organism>
<evidence type="ECO:0000313" key="3">
    <source>
        <dbReference type="Proteomes" id="UP000294835"/>
    </source>
</evidence>
<evidence type="ECO:0000313" key="2">
    <source>
        <dbReference type="EMBL" id="TCP41824.1"/>
    </source>
</evidence>
<dbReference type="GO" id="GO:0016758">
    <property type="term" value="F:hexosyltransferase activity"/>
    <property type="evidence" value="ECO:0007669"/>
    <property type="project" value="InterPro"/>
</dbReference>
<dbReference type="AlphaFoldDB" id="A0A4R2Q260"/>
<dbReference type="Proteomes" id="UP000294835">
    <property type="component" value="Unassembled WGS sequence"/>
</dbReference>
<dbReference type="PANTHER" id="PTHR21015:SF28">
    <property type="entry name" value="SLL1722 PROTEIN"/>
    <property type="match status" value="1"/>
</dbReference>
<feature type="domain" description="Glycosyl transferase family 28 C-terminal" evidence="1">
    <location>
        <begin position="585"/>
        <end position="660"/>
    </location>
</feature>
<name>A0A4R2Q260_9RHOB</name>
<dbReference type="PANTHER" id="PTHR21015">
    <property type="entry name" value="UDP-N-ACETYLGLUCOSAMINE--N-ACETYLMURAMYL-(PENTAPEPTIDE) PYROPHOSPHORYL-UNDECAPRENOL N-ACETYLGLUCOSAMINE TRANSFERASE 1"/>
    <property type="match status" value="1"/>
</dbReference>
<protein>
    <submittedName>
        <fullName evidence="2">Glycosyl transferase family 28</fullName>
    </submittedName>
</protein>
<dbReference type="InterPro" id="IPR007235">
    <property type="entry name" value="Glyco_trans_28_C"/>
</dbReference>
<dbReference type="Gene3D" id="3.40.50.2000">
    <property type="entry name" value="Glycogen Phosphorylase B"/>
    <property type="match status" value="1"/>
</dbReference>
<dbReference type="SUPFAM" id="SSF53756">
    <property type="entry name" value="UDP-Glycosyltransferase/glycogen phosphorylase"/>
    <property type="match status" value="1"/>
</dbReference>
<keyword evidence="3" id="KW-1185">Reference proteome</keyword>